<name>A0ABS4F0W3_9CLOT</name>
<gene>
    <name evidence="1" type="ORF">J2Z53_001448</name>
</gene>
<comment type="caution">
    <text evidence="1">The sequence shown here is derived from an EMBL/GenBank/DDBJ whole genome shotgun (WGS) entry which is preliminary data.</text>
</comment>
<protein>
    <submittedName>
        <fullName evidence="1">Uncharacterized protein</fullName>
    </submittedName>
</protein>
<accession>A0ABS4F0W3</accession>
<evidence type="ECO:0000313" key="2">
    <source>
        <dbReference type="Proteomes" id="UP000783390"/>
    </source>
</evidence>
<keyword evidence="2" id="KW-1185">Reference proteome</keyword>
<evidence type="ECO:0000313" key="1">
    <source>
        <dbReference type="EMBL" id="MBP1889865.1"/>
    </source>
</evidence>
<dbReference type="Proteomes" id="UP000783390">
    <property type="component" value="Unassembled WGS sequence"/>
</dbReference>
<dbReference type="EMBL" id="JAGGJZ010000003">
    <property type="protein sequence ID" value="MBP1889865.1"/>
    <property type="molecule type" value="Genomic_DNA"/>
</dbReference>
<proteinExistence type="predicted"/>
<sequence length="95" mass="10514">MAKIVAPNKQYTGISASVYFCNGIGETTNEDLISWFKEHGYSVVEEDIAKKDKSIDEMSVEELIAYANEHNIDIGKATTQSGIIEKIKTAEQKGE</sequence>
<dbReference type="RefSeq" id="WP_209796751.1">
    <property type="nucleotide sequence ID" value="NZ_JAGGJZ010000003.1"/>
</dbReference>
<reference evidence="1 2" key="1">
    <citation type="submission" date="2021-03" db="EMBL/GenBank/DDBJ databases">
        <title>Genomic Encyclopedia of Type Strains, Phase IV (KMG-IV): sequencing the most valuable type-strain genomes for metagenomic binning, comparative biology and taxonomic classification.</title>
        <authorList>
            <person name="Goeker M."/>
        </authorList>
    </citation>
    <scope>NUCLEOTIDE SEQUENCE [LARGE SCALE GENOMIC DNA]</scope>
    <source>
        <strain evidence="1 2">DSM 3984</strain>
    </source>
</reference>
<organism evidence="1 2">
    <name type="scientific">Clostridium moniliforme</name>
    <dbReference type="NCBI Taxonomy" id="39489"/>
    <lineage>
        <taxon>Bacteria</taxon>
        <taxon>Bacillati</taxon>
        <taxon>Bacillota</taxon>
        <taxon>Clostridia</taxon>
        <taxon>Eubacteriales</taxon>
        <taxon>Clostridiaceae</taxon>
        <taxon>Clostridium</taxon>
    </lineage>
</organism>